<dbReference type="Proteomes" id="UP000268857">
    <property type="component" value="Unassembled WGS sequence"/>
</dbReference>
<gene>
    <name evidence="1" type="ORF">PCC6912_20230</name>
</gene>
<evidence type="ECO:0000313" key="1">
    <source>
        <dbReference type="EMBL" id="RUR83780.1"/>
    </source>
</evidence>
<proteinExistence type="predicted"/>
<dbReference type="EMBL" id="RSCJ01000006">
    <property type="protein sequence ID" value="RUR83780.1"/>
    <property type="molecule type" value="Genomic_DNA"/>
</dbReference>
<sequence>MYALADVAWIAAEPPQLVERARGSSHLVGIFVQPFDINFDIDMLIVKGLASYCHCFAKLLHNDTNSDGSDDAEVPIRSAMALMDEGNYGTIRESDRHTTGLGSFFAAWHWQGTAGGKQITLLRFSACVLLA</sequence>
<comment type="caution">
    <text evidence="1">The sequence shown here is derived from an EMBL/GenBank/DDBJ whole genome shotgun (WGS) entry which is preliminary data.</text>
</comment>
<accession>A0A3S1A246</accession>
<keyword evidence="2" id="KW-1185">Reference proteome</keyword>
<name>A0A3S1A246_CHLFR</name>
<dbReference type="AlphaFoldDB" id="A0A3S1A246"/>
<protein>
    <submittedName>
        <fullName evidence="1">Uncharacterized protein</fullName>
    </submittedName>
</protein>
<evidence type="ECO:0000313" key="2">
    <source>
        <dbReference type="Proteomes" id="UP000268857"/>
    </source>
</evidence>
<reference evidence="1 2" key="1">
    <citation type="journal article" date="2019" name="Genome Biol. Evol.">
        <title>Day and night: Metabolic profiles and evolutionary relationships of six axenic non-marine cyanobacteria.</title>
        <authorList>
            <person name="Will S.E."/>
            <person name="Henke P."/>
            <person name="Boedeker C."/>
            <person name="Huang S."/>
            <person name="Brinkmann H."/>
            <person name="Rohde M."/>
            <person name="Jarek M."/>
            <person name="Friedl T."/>
            <person name="Seufert S."/>
            <person name="Schumacher M."/>
            <person name="Overmann J."/>
            <person name="Neumann-Schaal M."/>
            <person name="Petersen J."/>
        </authorList>
    </citation>
    <scope>NUCLEOTIDE SEQUENCE [LARGE SCALE GENOMIC DNA]</scope>
    <source>
        <strain evidence="1 2">PCC 6912</strain>
    </source>
</reference>
<organism evidence="1 2">
    <name type="scientific">Chlorogloeopsis fritschii PCC 6912</name>
    <dbReference type="NCBI Taxonomy" id="211165"/>
    <lineage>
        <taxon>Bacteria</taxon>
        <taxon>Bacillati</taxon>
        <taxon>Cyanobacteriota</taxon>
        <taxon>Cyanophyceae</taxon>
        <taxon>Nostocales</taxon>
        <taxon>Chlorogloeopsidaceae</taxon>
        <taxon>Chlorogloeopsis</taxon>
    </lineage>
</organism>